<evidence type="ECO:0000313" key="2">
    <source>
        <dbReference type="Proteomes" id="UP001303046"/>
    </source>
</evidence>
<organism evidence="1 2">
    <name type="scientific">Necator americanus</name>
    <name type="common">Human hookworm</name>
    <dbReference type="NCBI Taxonomy" id="51031"/>
    <lineage>
        <taxon>Eukaryota</taxon>
        <taxon>Metazoa</taxon>
        <taxon>Ecdysozoa</taxon>
        <taxon>Nematoda</taxon>
        <taxon>Chromadorea</taxon>
        <taxon>Rhabditida</taxon>
        <taxon>Rhabditina</taxon>
        <taxon>Rhabditomorpha</taxon>
        <taxon>Strongyloidea</taxon>
        <taxon>Ancylostomatidae</taxon>
        <taxon>Bunostominae</taxon>
        <taxon>Necator</taxon>
    </lineage>
</organism>
<sequence>MYKGKGLRETCRLLVNYGAKRDTTSTENVLRCEIICSSMTSHRTCFITETRFGGCSLKSPKAIKSDTEQRCILMELQITRINQEWESLIKGQCDMTNSERNRVWIRKWRSSN</sequence>
<name>A0ABR1DC33_NECAM</name>
<dbReference type="EMBL" id="JAVFWL010000004">
    <property type="protein sequence ID" value="KAK6748063.1"/>
    <property type="molecule type" value="Genomic_DNA"/>
</dbReference>
<protein>
    <recommendedName>
        <fullName evidence="3">Apple domain-containing protein</fullName>
    </recommendedName>
</protein>
<proteinExistence type="predicted"/>
<comment type="caution">
    <text evidence="1">The sequence shown here is derived from an EMBL/GenBank/DDBJ whole genome shotgun (WGS) entry which is preliminary data.</text>
</comment>
<evidence type="ECO:0000313" key="1">
    <source>
        <dbReference type="EMBL" id="KAK6748063.1"/>
    </source>
</evidence>
<keyword evidence="2" id="KW-1185">Reference proteome</keyword>
<dbReference type="Proteomes" id="UP001303046">
    <property type="component" value="Unassembled WGS sequence"/>
</dbReference>
<evidence type="ECO:0008006" key="3">
    <source>
        <dbReference type="Google" id="ProtNLM"/>
    </source>
</evidence>
<accession>A0ABR1DC33</accession>
<reference evidence="1 2" key="1">
    <citation type="submission" date="2023-08" db="EMBL/GenBank/DDBJ databases">
        <title>A Necator americanus chromosomal reference genome.</title>
        <authorList>
            <person name="Ilik V."/>
            <person name="Petrzelkova K.J."/>
            <person name="Pardy F."/>
            <person name="Fuh T."/>
            <person name="Niatou-Singa F.S."/>
            <person name="Gouil Q."/>
            <person name="Baker L."/>
            <person name="Ritchie M.E."/>
            <person name="Jex A.R."/>
            <person name="Gazzola D."/>
            <person name="Li H."/>
            <person name="Toshio Fujiwara R."/>
            <person name="Zhan B."/>
            <person name="Aroian R.V."/>
            <person name="Pafco B."/>
            <person name="Schwarz E.M."/>
        </authorList>
    </citation>
    <scope>NUCLEOTIDE SEQUENCE [LARGE SCALE GENOMIC DNA]</scope>
    <source>
        <strain evidence="1 2">Aroian</strain>
        <tissue evidence="1">Whole animal</tissue>
    </source>
</reference>
<gene>
    <name evidence="1" type="primary">Necator_chrIV.g14259</name>
    <name evidence="1" type="ORF">RB195_000965</name>
</gene>